<evidence type="ECO:0000256" key="6">
    <source>
        <dbReference type="ARBA" id="ARBA00022475"/>
    </source>
</evidence>
<evidence type="ECO:0000256" key="5">
    <source>
        <dbReference type="ARBA" id="ARBA00018638"/>
    </source>
</evidence>
<evidence type="ECO:0000259" key="24">
    <source>
        <dbReference type="Pfam" id="PF00905"/>
    </source>
</evidence>
<dbReference type="EC" id="2.4.99.28" evidence="22"/>
<dbReference type="GO" id="GO:0046677">
    <property type="term" value="P:response to antibiotic"/>
    <property type="evidence" value="ECO:0007669"/>
    <property type="project" value="UniProtKB-KW"/>
</dbReference>
<dbReference type="SUPFAM" id="SSF53955">
    <property type="entry name" value="Lysozyme-like"/>
    <property type="match status" value="1"/>
</dbReference>
<keyword evidence="8" id="KW-0645">Protease</keyword>
<dbReference type="EC" id="3.4.16.4" evidence="4"/>
<comment type="subcellular location">
    <subcellularLocation>
        <location evidence="2">Cell membrane</location>
        <topology evidence="2">Single-pass type II membrane protein</topology>
    </subcellularLocation>
</comment>
<evidence type="ECO:0000256" key="17">
    <source>
        <dbReference type="ARBA" id="ARBA00023136"/>
    </source>
</evidence>
<sequence>MTSKEKKNKRAKRRSYSWLSTLLLIFLVAAGVGVGVLVYAAQNLPAWDPQQLSGASTTFLYDDQGNVLAGLHAEQNRTEISLDDVPPDLINAFIATEDQDFYRHHGVNFKGIVRALLVNLQSGDLTGQGASTITQQLARNAFLTFDKQWERKIKEVLLSFKLETHYSKDEILSMYLNKIYFGAGAYGVQAAANTYFGKDVSKLNLAESSLLAGLPQSPNSYNPFQYYDRAKARQQMVLKCMVDCNYIDQETALQAFETPLVFKKSFNSGSRYGYFIDAVIDETLDILEAREIYEDPNNAIYRSGLKIYTTMNAQLESHAEEFFKNPANFPSEQKKGEQIQCALALIDHSNGEIKAIMGGRSYEQRRGFNRATNALRQPGSSIKPLTVYAPALEDGYMPFYTLVDEPISIKVGNTIWSPKNYDPNYRGLISMRTAVQWSVNTFAVQLLEKVGVRKSFDFGKSLGLDLVDTPGTNDLSLAPLSLGGLTRGASPVQMAAAYGAFGNGGLYAKPHFVTRILDADGVEIYRCKPEYHRAMSEETAWLMNSMLQTVVSSGTGTNARVPGVQTGGKTGTSEEYKDSWFCGVTPGYSAAIWMGYDREHTMNKVYGGS</sequence>
<evidence type="ECO:0000256" key="4">
    <source>
        <dbReference type="ARBA" id="ARBA00012448"/>
    </source>
</evidence>
<comment type="catalytic activity">
    <reaction evidence="23">
        <text>[GlcNAc-(1-&gt;4)-Mur2Ac(oyl-L-Ala-gamma-D-Glu-L-Lys-D-Ala-D-Ala)](n)-di-trans,octa-cis-undecaprenyl diphosphate + beta-D-GlcNAc-(1-&gt;4)-Mur2Ac(oyl-L-Ala-gamma-D-Glu-L-Lys-D-Ala-D-Ala)-di-trans,octa-cis-undecaprenyl diphosphate = [GlcNAc-(1-&gt;4)-Mur2Ac(oyl-L-Ala-gamma-D-Glu-L-Lys-D-Ala-D-Ala)](n+1)-di-trans,octa-cis-undecaprenyl diphosphate + di-trans,octa-cis-undecaprenyl diphosphate + H(+)</text>
        <dbReference type="Rhea" id="RHEA:23708"/>
        <dbReference type="Rhea" id="RHEA-COMP:9602"/>
        <dbReference type="Rhea" id="RHEA-COMP:9603"/>
        <dbReference type="ChEBI" id="CHEBI:15378"/>
        <dbReference type="ChEBI" id="CHEBI:58405"/>
        <dbReference type="ChEBI" id="CHEBI:60033"/>
        <dbReference type="ChEBI" id="CHEBI:78435"/>
        <dbReference type="EC" id="2.4.99.28"/>
    </reaction>
</comment>
<keyword evidence="13" id="KW-0133">Cell shape</keyword>
<evidence type="ECO:0000256" key="12">
    <source>
        <dbReference type="ARBA" id="ARBA00022801"/>
    </source>
</evidence>
<evidence type="ECO:0000256" key="1">
    <source>
        <dbReference type="ARBA" id="ARBA00002624"/>
    </source>
</evidence>
<dbReference type="GO" id="GO:0008658">
    <property type="term" value="F:penicillin binding"/>
    <property type="evidence" value="ECO:0007669"/>
    <property type="project" value="InterPro"/>
</dbReference>
<evidence type="ECO:0000256" key="15">
    <source>
        <dbReference type="ARBA" id="ARBA00022984"/>
    </source>
</evidence>
<dbReference type="FunFam" id="1.10.3810.10:FF:000003">
    <property type="entry name" value="Penicillin-binding protein 1a"/>
    <property type="match status" value="1"/>
</dbReference>
<dbReference type="PANTHER" id="PTHR32282">
    <property type="entry name" value="BINDING PROTEIN TRANSPEPTIDASE, PUTATIVE-RELATED"/>
    <property type="match status" value="1"/>
</dbReference>
<keyword evidence="12" id="KW-0378">Hydrolase</keyword>
<dbReference type="GO" id="GO:0071555">
    <property type="term" value="P:cell wall organization"/>
    <property type="evidence" value="ECO:0007669"/>
    <property type="project" value="UniProtKB-KW"/>
</dbReference>
<organism evidence="26 27">
    <name type="scientific">Syntrophomonas wolfei</name>
    <dbReference type="NCBI Taxonomy" id="863"/>
    <lineage>
        <taxon>Bacteria</taxon>
        <taxon>Bacillati</taxon>
        <taxon>Bacillota</taxon>
        <taxon>Clostridia</taxon>
        <taxon>Eubacteriales</taxon>
        <taxon>Syntrophomonadaceae</taxon>
        <taxon>Syntrophomonas</taxon>
    </lineage>
</organism>
<keyword evidence="17" id="KW-0472">Membrane</keyword>
<evidence type="ECO:0000256" key="13">
    <source>
        <dbReference type="ARBA" id="ARBA00022960"/>
    </source>
</evidence>
<keyword evidence="20" id="KW-0961">Cell wall biogenesis/degradation</keyword>
<dbReference type="InterPro" id="IPR036950">
    <property type="entry name" value="PBP_transglycosylase"/>
</dbReference>
<dbReference type="InterPro" id="IPR023346">
    <property type="entry name" value="Lysozyme-like_dom_sf"/>
</dbReference>
<keyword evidence="6" id="KW-1003">Cell membrane</keyword>
<dbReference type="Gene3D" id="3.40.710.10">
    <property type="entry name" value="DD-peptidase/beta-lactamase superfamily"/>
    <property type="match status" value="1"/>
</dbReference>
<evidence type="ECO:0000256" key="7">
    <source>
        <dbReference type="ARBA" id="ARBA00022645"/>
    </source>
</evidence>
<evidence type="ECO:0000256" key="18">
    <source>
        <dbReference type="ARBA" id="ARBA00023251"/>
    </source>
</evidence>
<keyword evidence="10" id="KW-0808">Transferase</keyword>
<dbReference type="InterPro" id="IPR012338">
    <property type="entry name" value="Beta-lactam/transpept-like"/>
</dbReference>
<keyword evidence="18" id="KW-0046">Antibiotic resistance</keyword>
<name>A0A354YW05_9FIRM</name>
<protein>
    <recommendedName>
        <fullName evidence="5">Penicillin-binding protein 1A</fullName>
        <ecNumber evidence="22">2.4.99.28</ecNumber>
        <ecNumber evidence="4">3.4.16.4</ecNumber>
    </recommendedName>
</protein>
<dbReference type="InterPro" id="IPR001264">
    <property type="entry name" value="Glyco_trans_51"/>
</dbReference>
<dbReference type="STRING" id="378794.GCA_001570625_02349"/>
<evidence type="ECO:0000256" key="20">
    <source>
        <dbReference type="ARBA" id="ARBA00023316"/>
    </source>
</evidence>
<keyword evidence="11" id="KW-0812">Transmembrane</keyword>
<evidence type="ECO:0000256" key="8">
    <source>
        <dbReference type="ARBA" id="ARBA00022670"/>
    </source>
</evidence>
<evidence type="ECO:0000256" key="21">
    <source>
        <dbReference type="ARBA" id="ARBA00034000"/>
    </source>
</evidence>
<evidence type="ECO:0000256" key="19">
    <source>
        <dbReference type="ARBA" id="ARBA00023268"/>
    </source>
</evidence>
<keyword evidence="16" id="KW-1133">Transmembrane helix</keyword>
<keyword evidence="19" id="KW-0511">Multifunctional enzyme</keyword>
<proteinExistence type="predicted"/>
<dbReference type="PANTHER" id="PTHR32282:SF11">
    <property type="entry name" value="PENICILLIN-BINDING PROTEIN 1B"/>
    <property type="match status" value="1"/>
</dbReference>
<dbReference type="GO" id="GO:0030288">
    <property type="term" value="C:outer membrane-bounded periplasmic space"/>
    <property type="evidence" value="ECO:0007669"/>
    <property type="project" value="TreeGrafter"/>
</dbReference>
<evidence type="ECO:0000313" key="27">
    <source>
        <dbReference type="Proteomes" id="UP000263273"/>
    </source>
</evidence>
<feature type="domain" description="Glycosyl transferase family 51" evidence="25">
    <location>
        <begin position="65"/>
        <end position="241"/>
    </location>
</feature>
<comment type="pathway">
    <text evidence="3">Cell wall biogenesis; peptidoglycan biosynthesis.</text>
</comment>
<feature type="domain" description="Penicillin-binding protein transpeptidase" evidence="24">
    <location>
        <begin position="344"/>
        <end position="586"/>
    </location>
</feature>
<dbReference type="EMBL" id="DNZF01000142">
    <property type="protein sequence ID" value="HBK53553.1"/>
    <property type="molecule type" value="Genomic_DNA"/>
</dbReference>
<feature type="non-terminal residue" evidence="26">
    <location>
        <position position="609"/>
    </location>
</feature>
<evidence type="ECO:0000256" key="11">
    <source>
        <dbReference type="ARBA" id="ARBA00022692"/>
    </source>
</evidence>
<evidence type="ECO:0000256" key="22">
    <source>
        <dbReference type="ARBA" id="ARBA00044770"/>
    </source>
</evidence>
<dbReference type="AlphaFoldDB" id="A0A354YW05"/>
<evidence type="ECO:0000256" key="10">
    <source>
        <dbReference type="ARBA" id="ARBA00022679"/>
    </source>
</evidence>
<dbReference type="InterPro" id="IPR050396">
    <property type="entry name" value="Glycosyltr_51/Transpeptidase"/>
</dbReference>
<evidence type="ECO:0000256" key="14">
    <source>
        <dbReference type="ARBA" id="ARBA00022968"/>
    </source>
</evidence>
<evidence type="ECO:0000259" key="25">
    <source>
        <dbReference type="Pfam" id="PF00912"/>
    </source>
</evidence>
<accession>A0A354YW05</accession>
<dbReference type="NCBIfam" id="TIGR02074">
    <property type="entry name" value="PBP_1a_fam"/>
    <property type="match status" value="1"/>
</dbReference>
<comment type="catalytic activity">
    <reaction evidence="21">
        <text>Preferential cleavage: (Ac)2-L-Lys-D-Ala-|-D-Ala. Also transpeptidation of peptidyl-alanyl moieties that are N-acyl substituents of D-alanine.</text>
        <dbReference type="EC" id="3.4.16.4"/>
    </reaction>
</comment>
<dbReference type="InterPro" id="IPR001460">
    <property type="entry name" value="PCN-bd_Tpept"/>
</dbReference>
<dbReference type="GO" id="GO:0006508">
    <property type="term" value="P:proteolysis"/>
    <property type="evidence" value="ECO:0007669"/>
    <property type="project" value="UniProtKB-KW"/>
</dbReference>
<reference evidence="26 27" key="1">
    <citation type="journal article" date="2018" name="Nat. Biotechnol.">
        <title>A standardized bacterial taxonomy based on genome phylogeny substantially revises the tree of life.</title>
        <authorList>
            <person name="Parks D.H."/>
            <person name="Chuvochina M."/>
            <person name="Waite D.W."/>
            <person name="Rinke C."/>
            <person name="Skarshewski A."/>
            <person name="Chaumeil P.A."/>
            <person name="Hugenholtz P."/>
        </authorList>
    </citation>
    <scope>NUCLEOTIDE SEQUENCE [LARGE SCALE GENOMIC DNA]</scope>
    <source>
        <strain evidence="26">UBA10948</strain>
    </source>
</reference>
<evidence type="ECO:0000256" key="23">
    <source>
        <dbReference type="ARBA" id="ARBA00049902"/>
    </source>
</evidence>
<dbReference type="GO" id="GO:0009252">
    <property type="term" value="P:peptidoglycan biosynthetic process"/>
    <property type="evidence" value="ECO:0007669"/>
    <property type="project" value="UniProtKB-UniPathway"/>
</dbReference>
<dbReference type="GO" id="GO:0008360">
    <property type="term" value="P:regulation of cell shape"/>
    <property type="evidence" value="ECO:0007669"/>
    <property type="project" value="UniProtKB-KW"/>
</dbReference>
<keyword evidence="7" id="KW-0121">Carboxypeptidase</keyword>
<dbReference type="Pfam" id="PF00912">
    <property type="entry name" value="Transgly"/>
    <property type="match status" value="1"/>
</dbReference>
<keyword evidence="9" id="KW-0328">Glycosyltransferase</keyword>
<dbReference type="Gene3D" id="1.10.3810.10">
    <property type="entry name" value="Biosynthetic peptidoglycan transglycosylase-like"/>
    <property type="match status" value="1"/>
</dbReference>
<dbReference type="Pfam" id="PF00905">
    <property type="entry name" value="Transpeptidase"/>
    <property type="match status" value="1"/>
</dbReference>
<gene>
    <name evidence="26" type="ORF">DDZ44_06430</name>
</gene>
<dbReference type="SUPFAM" id="SSF56601">
    <property type="entry name" value="beta-lactamase/transpeptidase-like"/>
    <property type="match status" value="1"/>
</dbReference>
<evidence type="ECO:0000256" key="2">
    <source>
        <dbReference type="ARBA" id="ARBA00004401"/>
    </source>
</evidence>
<dbReference type="Proteomes" id="UP000263273">
    <property type="component" value="Unassembled WGS sequence"/>
</dbReference>
<evidence type="ECO:0000313" key="26">
    <source>
        <dbReference type="EMBL" id="HBK53553.1"/>
    </source>
</evidence>
<evidence type="ECO:0000256" key="16">
    <source>
        <dbReference type="ARBA" id="ARBA00022989"/>
    </source>
</evidence>
<dbReference type="GO" id="GO:0009002">
    <property type="term" value="F:serine-type D-Ala-D-Ala carboxypeptidase activity"/>
    <property type="evidence" value="ECO:0007669"/>
    <property type="project" value="UniProtKB-EC"/>
</dbReference>
<keyword evidence="15" id="KW-0573">Peptidoglycan synthesis</keyword>
<evidence type="ECO:0000256" key="9">
    <source>
        <dbReference type="ARBA" id="ARBA00022676"/>
    </source>
</evidence>
<keyword evidence="14" id="KW-0735">Signal-anchor</keyword>
<evidence type="ECO:0000256" key="3">
    <source>
        <dbReference type="ARBA" id="ARBA00004752"/>
    </source>
</evidence>
<dbReference type="UniPathway" id="UPA00219"/>
<dbReference type="GO" id="GO:0008955">
    <property type="term" value="F:peptidoglycan glycosyltransferase activity"/>
    <property type="evidence" value="ECO:0007669"/>
    <property type="project" value="UniProtKB-EC"/>
</dbReference>
<comment type="function">
    <text evidence="1">Cell wall formation. Synthesis of cross-linked peptidoglycan from the lipid intermediates. The enzyme has a penicillin-insensitive transglycosylase N-terminal domain (formation of linear glycan strands) and a penicillin-sensitive transpeptidase C-terminal domain (cross-linking of the peptide subunits).</text>
</comment>
<dbReference type="GO" id="GO:0005886">
    <property type="term" value="C:plasma membrane"/>
    <property type="evidence" value="ECO:0007669"/>
    <property type="project" value="UniProtKB-SubCell"/>
</dbReference>
<comment type="caution">
    <text evidence="26">The sequence shown here is derived from an EMBL/GenBank/DDBJ whole genome shotgun (WGS) entry which is preliminary data.</text>
</comment>